<dbReference type="FunFam" id="1.20.1250.20:FF:000011">
    <property type="entry name" value="MFS multidrug transporter, putative"/>
    <property type="match status" value="1"/>
</dbReference>
<keyword evidence="3 6" id="KW-1133">Transmembrane helix</keyword>
<evidence type="ECO:0000313" key="8">
    <source>
        <dbReference type="EMBL" id="EDO19015.1"/>
    </source>
</evidence>
<evidence type="ECO:0000256" key="4">
    <source>
        <dbReference type="ARBA" id="ARBA00023136"/>
    </source>
</evidence>
<dbReference type="CDD" id="cd17323">
    <property type="entry name" value="MFS_Tpo1_MDR_like"/>
    <property type="match status" value="1"/>
</dbReference>
<dbReference type="Gene3D" id="1.20.1250.20">
    <property type="entry name" value="MFS general substrate transporter like domains"/>
    <property type="match status" value="1"/>
</dbReference>
<feature type="transmembrane region" description="Helical" evidence="6">
    <location>
        <begin position="278"/>
        <end position="298"/>
    </location>
</feature>
<dbReference type="RefSeq" id="XP_001646873.1">
    <property type="nucleotide sequence ID" value="XM_001646823.1"/>
</dbReference>
<keyword evidence="9" id="KW-1185">Reference proteome</keyword>
<feature type="transmembrane region" description="Helical" evidence="6">
    <location>
        <begin position="493"/>
        <end position="515"/>
    </location>
</feature>
<dbReference type="eggNOG" id="KOG0255">
    <property type="taxonomic scope" value="Eukaryota"/>
</dbReference>
<dbReference type="InParanoid" id="A7TFK1"/>
<dbReference type="GO" id="GO:0022857">
    <property type="term" value="F:transmembrane transporter activity"/>
    <property type="evidence" value="ECO:0007669"/>
    <property type="project" value="InterPro"/>
</dbReference>
<dbReference type="InterPro" id="IPR011701">
    <property type="entry name" value="MFS"/>
</dbReference>
<dbReference type="PROSITE" id="PS50850">
    <property type="entry name" value="MFS"/>
    <property type="match status" value="1"/>
</dbReference>
<dbReference type="SUPFAM" id="SSF103473">
    <property type="entry name" value="MFS general substrate transporter"/>
    <property type="match status" value="1"/>
</dbReference>
<feature type="domain" description="Major facilitator superfamily (MFS) profile" evidence="7">
    <location>
        <begin position="156"/>
        <end position="636"/>
    </location>
</feature>
<dbReference type="HOGENOM" id="CLU_008455_11_5_1"/>
<feature type="transmembrane region" description="Helical" evidence="6">
    <location>
        <begin position="222"/>
        <end position="241"/>
    </location>
</feature>
<dbReference type="KEGG" id="vpo:Kpol_2002p86"/>
<reference evidence="8 9" key="1">
    <citation type="journal article" date="2007" name="Proc. Natl. Acad. Sci. U.S.A.">
        <title>Independent sorting-out of thousands of duplicated gene pairs in two yeast species descended from a whole-genome duplication.</title>
        <authorList>
            <person name="Scannell D.R."/>
            <person name="Frank A.C."/>
            <person name="Conant G.C."/>
            <person name="Byrne K.P."/>
            <person name="Woolfit M."/>
            <person name="Wolfe K.H."/>
        </authorList>
    </citation>
    <scope>NUCLEOTIDE SEQUENCE [LARGE SCALE GENOMIC DNA]</scope>
    <source>
        <strain evidence="9">ATCC 22028 / DSM 70294 / BCRC 21397 / CBS 2163 / NBRC 10782 / NRRL Y-8283 / UCD 57-17</strain>
    </source>
</reference>
<dbReference type="InterPro" id="IPR020846">
    <property type="entry name" value="MFS_dom"/>
</dbReference>
<evidence type="ECO:0000313" key="9">
    <source>
        <dbReference type="Proteomes" id="UP000000267"/>
    </source>
</evidence>
<proteinExistence type="predicted"/>
<evidence type="ECO:0000259" key="7">
    <source>
        <dbReference type="PROSITE" id="PS50850"/>
    </source>
</evidence>
<feature type="region of interest" description="Disordered" evidence="5">
    <location>
        <begin position="599"/>
        <end position="636"/>
    </location>
</feature>
<evidence type="ECO:0000256" key="2">
    <source>
        <dbReference type="ARBA" id="ARBA00022692"/>
    </source>
</evidence>
<keyword evidence="4 6" id="KW-0472">Membrane</keyword>
<feature type="transmembrane region" description="Helical" evidence="6">
    <location>
        <begin position="465"/>
        <end position="487"/>
    </location>
</feature>
<evidence type="ECO:0000256" key="3">
    <source>
        <dbReference type="ARBA" id="ARBA00022989"/>
    </source>
</evidence>
<name>A7TFK1_VANPO</name>
<gene>
    <name evidence="8" type="ORF">Kpol_2002p86</name>
</gene>
<dbReference type="PANTHER" id="PTHR23502:SF48">
    <property type="entry name" value="MULTIDRUG TRANSPORTER, PUTATIVE (AFU_ORTHOLOGUE AFUA_5G02700)-RELATED"/>
    <property type="match status" value="1"/>
</dbReference>
<dbReference type="PANTHER" id="PTHR23502">
    <property type="entry name" value="MAJOR FACILITATOR SUPERFAMILY"/>
    <property type="match status" value="1"/>
</dbReference>
<dbReference type="Proteomes" id="UP000000267">
    <property type="component" value="Unassembled WGS sequence"/>
</dbReference>
<feature type="transmembrane region" description="Helical" evidence="6">
    <location>
        <begin position="536"/>
        <end position="554"/>
    </location>
</feature>
<feature type="compositionally biased region" description="Basic and acidic residues" evidence="5">
    <location>
        <begin position="615"/>
        <end position="624"/>
    </location>
</feature>
<feature type="transmembrane region" description="Helical" evidence="6">
    <location>
        <begin position="187"/>
        <end position="210"/>
    </location>
</feature>
<comment type="subcellular location">
    <subcellularLocation>
        <location evidence="1">Membrane</location>
        <topology evidence="1">Multi-pass membrane protein</topology>
    </subcellularLocation>
</comment>
<dbReference type="AlphaFoldDB" id="A7TFK1"/>
<evidence type="ECO:0000256" key="6">
    <source>
        <dbReference type="SAM" id="Phobius"/>
    </source>
</evidence>
<evidence type="ECO:0000256" key="5">
    <source>
        <dbReference type="SAM" id="MobiDB-lite"/>
    </source>
</evidence>
<evidence type="ECO:0000256" key="1">
    <source>
        <dbReference type="ARBA" id="ARBA00004141"/>
    </source>
</evidence>
<dbReference type="PhylomeDB" id="A7TFK1"/>
<dbReference type="InterPro" id="IPR036259">
    <property type="entry name" value="MFS_trans_sf"/>
</dbReference>
<feature type="transmembrane region" description="Helical" evidence="6">
    <location>
        <begin position="424"/>
        <end position="444"/>
    </location>
</feature>
<organism evidence="9">
    <name type="scientific">Vanderwaltozyma polyspora (strain ATCC 22028 / DSM 70294 / BCRC 21397 / CBS 2163 / NBRC 10782 / NRRL Y-8283 / UCD 57-17)</name>
    <name type="common">Kluyveromyces polysporus</name>
    <dbReference type="NCBI Taxonomy" id="436907"/>
    <lineage>
        <taxon>Eukaryota</taxon>
        <taxon>Fungi</taxon>
        <taxon>Dikarya</taxon>
        <taxon>Ascomycota</taxon>
        <taxon>Saccharomycotina</taxon>
        <taxon>Saccharomycetes</taxon>
        <taxon>Saccharomycetales</taxon>
        <taxon>Saccharomycetaceae</taxon>
        <taxon>Vanderwaltozyma</taxon>
    </lineage>
</organism>
<dbReference type="EMBL" id="DS480383">
    <property type="protein sequence ID" value="EDO19015.1"/>
    <property type="molecule type" value="Genomic_DNA"/>
</dbReference>
<dbReference type="GO" id="GO:0005886">
    <property type="term" value="C:plasma membrane"/>
    <property type="evidence" value="ECO:0007669"/>
    <property type="project" value="UniProtKB-ARBA"/>
</dbReference>
<dbReference type="OMA" id="PMMLSCW"/>
<keyword evidence="2 6" id="KW-0812">Transmembrane</keyword>
<feature type="compositionally biased region" description="Polar residues" evidence="5">
    <location>
        <begin position="626"/>
        <end position="636"/>
    </location>
</feature>
<dbReference type="GeneID" id="5547342"/>
<feature type="transmembrane region" description="Helical" evidence="6">
    <location>
        <begin position="156"/>
        <end position="175"/>
    </location>
</feature>
<feature type="transmembrane region" description="Helical" evidence="6">
    <location>
        <begin position="310"/>
        <end position="330"/>
    </location>
</feature>
<feature type="transmembrane region" description="Helical" evidence="6">
    <location>
        <begin position="247"/>
        <end position="266"/>
    </location>
</feature>
<sequence length="636" mass="71307">MSHSKGEAYESDTSSVEQYVPQQLQDNNNSHNDHLPVELTDDDVISRPSIALSRTRTNMTQAEERQEVLSIIASHKDGIERTLSRYESSTHGIGPIEQMIDKEDDEKIIPAIDNTYYDEDKWKYPVDSETGFRIVQFVDDDRDDPRTWTTRQKWNITILLGIICFDVAMMSAIVTGDINSPAKHFNVSIEVICLTVSLMVWGFGIGPMIFAPLSEEFGRNAIYHTTLLVAVIFIIPCAVPRNIGTLLAFRFLDGLAFSAPMCLIGGSLSDIWRVKERGVAMAIFSAAPFLGPVMGPIVGSLLSVKCGWRWVYIFMIIFSGCLYAVAFVFLPETHHQTILKKRAKKLRKLTGDASYRAISEIKIRSLSEVAKDSLLRPFILLTELIVFLVTLYMSVIYGLLYMFFFAYPLVYSEGKGWGDIKTSIMFIPIGVGVLVGTALSPVFNNDYNRRAQRYIDRGEIPPAELRLIPMMAGCWFVPIGLFCYAWTSFPHVSWAGPCFSGFACGLGFILLYNPANNYIVDSYQHYAASGLAAKTFVRSMWGGACPLFTIQMYHRLGYEWASTLMAFIGLACCGIPFLFYIYGARIRKRSKYAYSPSIDTTKTTQTDEENGSIGKEGEAYKEEELNSSSTASELSK</sequence>
<accession>A7TFK1</accession>
<protein>
    <recommendedName>
        <fullName evidence="7">Major facilitator superfamily (MFS) profile domain-containing protein</fullName>
    </recommendedName>
</protein>
<feature type="transmembrane region" description="Helical" evidence="6">
    <location>
        <begin position="560"/>
        <end position="582"/>
    </location>
</feature>
<feature type="transmembrane region" description="Helical" evidence="6">
    <location>
        <begin position="378"/>
        <end position="404"/>
    </location>
</feature>
<dbReference type="Pfam" id="PF07690">
    <property type="entry name" value="MFS_1"/>
    <property type="match status" value="1"/>
</dbReference>
<dbReference type="OrthoDB" id="6770063at2759"/>